<dbReference type="InterPro" id="IPR002035">
    <property type="entry name" value="VWF_A"/>
</dbReference>
<evidence type="ECO:0000313" key="5">
    <source>
        <dbReference type="Proteomes" id="UP000280296"/>
    </source>
</evidence>
<keyword evidence="1" id="KW-1133">Transmembrane helix</keyword>
<gene>
    <name evidence="4" type="ORF">TsocGM_07410</name>
</gene>
<sequence>MTRAILAAAAVLAMIPPTAIGQGDDLDKRVEEAIASGVEYLRREQAREGHWDYRLAHNHRLGMTALCGLALLENGVPADDEAIRKAAVVVRDLAAVSDQTYDLSLAILFLSRFQGTTRGELDALIVRLARRLERGHHEGIWSYKVPSGEESSVGSSRFAAFFSGPGDHSNTQFALLGMWAGGRHGFDSDGALAELDAHFRSTANPDGGWGYQPGAGSTPSMTCAGLMALAISAARPSLAERRSARARGEALASDPAFREALEAVSRRARSIGGNEDVYYLWSLERVCVALGLRDLDGLDWYRSGAESLLARQMPNGGWPHGRWGALPESCLAMLFLRKANLAFELDRVLKLPGPAIAQADSIGATPVAEAPEVGTTTGDDGVAVTVRQVDESGFPEIALDFEVTGPDGSPVLDATIDDFRVSEYDQPVEILRFGAPASREAVQTTVVLVVDHSRSMEAEDRIGALKESVRTFLKVMPNGSRVAVVAFSDEIRLICPFTTDARQVQEAVDALQPIGGTRYYDAVVEALELLSEEPGRRAVLAMTDGEDTFSQFADLGTAVLAARRSGLPVHTLGLGTEDEIASDDLRRLAVETRGQYFPARDADQLLAIYEEIATRLGQMYRLVYRTKRPLPDGTLRPVSVAYRASAAVGTAEVFIRGMVVPASGWPRLFLGLVVGLVLLAILPGRLRRRAGLGPGA</sequence>
<proteinExistence type="predicted"/>
<evidence type="ECO:0000256" key="1">
    <source>
        <dbReference type="SAM" id="Phobius"/>
    </source>
</evidence>
<comment type="caution">
    <text evidence="4">The sequence shown here is derived from an EMBL/GenBank/DDBJ whole genome shotgun (WGS) entry which is preliminary data.</text>
</comment>
<dbReference type="SUPFAM" id="SSF53300">
    <property type="entry name" value="vWA-like"/>
    <property type="match status" value="1"/>
</dbReference>
<dbReference type="Pfam" id="PF13519">
    <property type="entry name" value="VWA_2"/>
    <property type="match status" value="1"/>
</dbReference>
<reference evidence="4 5" key="2">
    <citation type="submission" date="2019-01" db="EMBL/GenBank/DDBJ databases">
        <title>Tautonia sociabilis, a novel thermotolerant planctomycete of Isosphaeraceae family, isolated from a 4000 m deep subterranean habitat.</title>
        <authorList>
            <person name="Kovaleva O.L."/>
            <person name="Elcheninov A.G."/>
            <person name="Van Heerden E."/>
            <person name="Toshchakov S.V."/>
            <person name="Novikov A."/>
            <person name="Bonch-Osmolovskaya E.A."/>
            <person name="Kublanov I.V."/>
        </authorList>
    </citation>
    <scope>NUCLEOTIDE SEQUENCE [LARGE SCALE GENOMIC DNA]</scope>
    <source>
        <strain evidence="4 5">GM2012</strain>
    </source>
</reference>
<dbReference type="OrthoDB" id="231581at2"/>
<dbReference type="NCBIfam" id="TIGR03436">
    <property type="entry name" value="acidobact_VWFA"/>
    <property type="match status" value="1"/>
</dbReference>
<dbReference type="InterPro" id="IPR036465">
    <property type="entry name" value="vWFA_dom_sf"/>
</dbReference>
<dbReference type="Gene3D" id="1.50.10.20">
    <property type="match status" value="2"/>
</dbReference>
<accession>A0A432MMK2</accession>
<dbReference type="InterPro" id="IPR051266">
    <property type="entry name" value="CLCR"/>
</dbReference>
<dbReference type="InterPro" id="IPR008930">
    <property type="entry name" value="Terpenoid_cyclase/PrenylTrfase"/>
</dbReference>
<dbReference type="CDD" id="cd00198">
    <property type="entry name" value="vWFA"/>
    <property type="match status" value="1"/>
</dbReference>
<dbReference type="RefSeq" id="WP_126724673.1">
    <property type="nucleotide sequence ID" value="NZ_RYZH01000011.1"/>
</dbReference>
<evidence type="ECO:0000256" key="2">
    <source>
        <dbReference type="SAM" id="SignalP"/>
    </source>
</evidence>
<dbReference type="Gene3D" id="3.40.50.410">
    <property type="entry name" value="von Willebrand factor, type A domain"/>
    <property type="match status" value="1"/>
</dbReference>
<dbReference type="AlphaFoldDB" id="A0A432MMK2"/>
<name>A0A432MMK2_9BACT</name>
<feature type="signal peptide" evidence="2">
    <location>
        <begin position="1"/>
        <end position="21"/>
    </location>
</feature>
<feature type="chain" id="PRO_5019236254" evidence="2">
    <location>
        <begin position="22"/>
        <end position="696"/>
    </location>
</feature>
<dbReference type="PROSITE" id="PS50234">
    <property type="entry name" value="VWFA"/>
    <property type="match status" value="1"/>
</dbReference>
<keyword evidence="2" id="KW-0732">Signal</keyword>
<organism evidence="4 5">
    <name type="scientific">Tautonia sociabilis</name>
    <dbReference type="NCBI Taxonomy" id="2080755"/>
    <lineage>
        <taxon>Bacteria</taxon>
        <taxon>Pseudomonadati</taxon>
        <taxon>Planctomycetota</taxon>
        <taxon>Planctomycetia</taxon>
        <taxon>Isosphaerales</taxon>
        <taxon>Isosphaeraceae</taxon>
        <taxon>Tautonia</taxon>
    </lineage>
</organism>
<dbReference type="CDD" id="cd00688">
    <property type="entry name" value="ISOPREN_C2_like"/>
    <property type="match status" value="1"/>
</dbReference>
<feature type="transmembrane region" description="Helical" evidence="1">
    <location>
        <begin position="664"/>
        <end position="682"/>
    </location>
</feature>
<keyword evidence="1" id="KW-0472">Membrane</keyword>
<evidence type="ECO:0000313" key="4">
    <source>
        <dbReference type="EMBL" id="RUL88346.1"/>
    </source>
</evidence>
<dbReference type="SMART" id="SM00327">
    <property type="entry name" value="VWA"/>
    <property type="match status" value="1"/>
</dbReference>
<feature type="domain" description="VWFA" evidence="3">
    <location>
        <begin position="445"/>
        <end position="612"/>
    </location>
</feature>
<dbReference type="PANTHER" id="PTHR10579:SF43">
    <property type="entry name" value="ZINC FINGER (C3HC4-TYPE RING FINGER) FAMILY PROTEIN"/>
    <property type="match status" value="1"/>
</dbReference>
<protein>
    <submittedName>
        <fullName evidence="4">VWA domain-containing protein</fullName>
    </submittedName>
</protein>
<keyword evidence="5" id="KW-1185">Reference proteome</keyword>
<dbReference type="InterPro" id="IPR017802">
    <property type="entry name" value="VWFA-rel_acidobac-type"/>
</dbReference>
<reference evidence="4 5" key="1">
    <citation type="submission" date="2018-12" db="EMBL/GenBank/DDBJ databases">
        <authorList>
            <person name="Toschakov S.V."/>
        </authorList>
    </citation>
    <scope>NUCLEOTIDE SEQUENCE [LARGE SCALE GENOMIC DNA]</scope>
    <source>
        <strain evidence="4 5">GM2012</strain>
    </source>
</reference>
<evidence type="ECO:0000259" key="3">
    <source>
        <dbReference type="PROSITE" id="PS50234"/>
    </source>
</evidence>
<dbReference type="EMBL" id="RYZH01000011">
    <property type="protein sequence ID" value="RUL88346.1"/>
    <property type="molecule type" value="Genomic_DNA"/>
</dbReference>
<dbReference type="SUPFAM" id="SSF48239">
    <property type="entry name" value="Terpenoid cyclases/Protein prenyltransferases"/>
    <property type="match status" value="1"/>
</dbReference>
<dbReference type="Proteomes" id="UP000280296">
    <property type="component" value="Unassembled WGS sequence"/>
</dbReference>
<dbReference type="PANTHER" id="PTHR10579">
    <property type="entry name" value="CALCIUM-ACTIVATED CHLORIDE CHANNEL REGULATOR"/>
    <property type="match status" value="1"/>
</dbReference>
<keyword evidence="1" id="KW-0812">Transmembrane</keyword>